<gene>
    <name evidence="2" type="ORF">LCGC14_2999450</name>
</gene>
<evidence type="ECO:0000313" key="2">
    <source>
        <dbReference type="EMBL" id="KKK62928.1"/>
    </source>
</evidence>
<feature type="non-terminal residue" evidence="2">
    <location>
        <position position="86"/>
    </location>
</feature>
<organism evidence="2">
    <name type="scientific">marine sediment metagenome</name>
    <dbReference type="NCBI Taxonomy" id="412755"/>
    <lineage>
        <taxon>unclassified sequences</taxon>
        <taxon>metagenomes</taxon>
        <taxon>ecological metagenomes</taxon>
    </lineage>
</organism>
<name>A0A0F8X1Z0_9ZZZZ</name>
<feature type="region of interest" description="Disordered" evidence="1">
    <location>
        <begin position="65"/>
        <end position="86"/>
    </location>
</feature>
<accession>A0A0F8X1Z0</accession>
<protein>
    <submittedName>
        <fullName evidence="2">Uncharacterized protein</fullName>
    </submittedName>
</protein>
<dbReference type="AlphaFoldDB" id="A0A0F8X1Z0"/>
<comment type="caution">
    <text evidence="2">The sequence shown here is derived from an EMBL/GenBank/DDBJ whole genome shotgun (WGS) entry which is preliminary data.</text>
</comment>
<sequence>MVTIAEAQVQVQEARTELSQAGTQAQQRQAEIRLARAESQQRLSRQTKIGTISAQLQLAGQVGRGGVSREITRRRGEARKDIKATG</sequence>
<dbReference type="EMBL" id="LAZR01061757">
    <property type="protein sequence ID" value="KKK62928.1"/>
    <property type="molecule type" value="Genomic_DNA"/>
</dbReference>
<reference evidence="2" key="1">
    <citation type="journal article" date="2015" name="Nature">
        <title>Complex archaea that bridge the gap between prokaryotes and eukaryotes.</title>
        <authorList>
            <person name="Spang A."/>
            <person name="Saw J.H."/>
            <person name="Jorgensen S.L."/>
            <person name="Zaremba-Niedzwiedzka K."/>
            <person name="Martijn J."/>
            <person name="Lind A.E."/>
            <person name="van Eijk R."/>
            <person name="Schleper C."/>
            <person name="Guy L."/>
            <person name="Ettema T.J."/>
        </authorList>
    </citation>
    <scope>NUCLEOTIDE SEQUENCE</scope>
</reference>
<feature type="compositionally biased region" description="Basic and acidic residues" evidence="1">
    <location>
        <begin position="70"/>
        <end position="86"/>
    </location>
</feature>
<evidence type="ECO:0000256" key="1">
    <source>
        <dbReference type="SAM" id="MobiDB-lite"/>
    </source>
</evidence>
<proteinExistence type="predicted"/>